<comment type="caution">
    <text evidence="2">The sequence shown here is derived from an EMBL/GenBank/DDBJ whole genome shotgun (WGS) entry which is preliminary data.</text>
</comment>
<keyword evidence="3" id="KW-1185">Reference proteome</keyword>
<dbReference type="AlphaFoldDB" id="A0A427YND1"/>
<sequence>MMKRSASATPSSSPISSSPSPQNDTPSKKRKSPKSAGTAGKVRSDGPAPCNGTWTPEAREGIIERILDTGYKTMDLGALAQEYGLSRQQLKNQLSPGRKGNFRDKAIKAVRGEVTTTAAATAKVKGEEST</sequence>
<organism evidence="2 3">
    <name type="scientific">Saitozyma podzolica</name>
    <dbReference type="NCBI Taxonomy" id="1890683"/>
    <lineage>
        <taxon>Eukaryota</taxon>
        <taxon>Fungi</taxon>
        <taxon>Dikarya</taxon>
        <taxon>Basidiomycota</taxon>
        <taxon>Agaricomycotina</taxon>
        <taxon>Tremellomycetes</taxon>
        <taxon>Tremellales</taxon>
        <taxon>Trimorphomycetaceae</taxon>
        <taxon>Saitozyma</taxon>
    </lineage>
</organism>
<name>A0A427YND1_9TREE</name>
<feature type="region of interest" description="Disordered" evidence="1">
    <location>
        <begin position="1"/>
        <end position="59"/>
    </location>
</feature>
<gene>
    <name evidence="2" type="ORF">EHS25_008059</name>
</gene>
<feature type="compositionally biased region" description="Low complexity" evidence="1">
    <location>
        <begin position="1"/>
        <end position="21"/>
    </location>
</feature>
<evidence type="ECO:0000313" key="3">
    <source>
        <dbReference type="Proteomes" id="UP000279259"/>
    </source>
</evidence>
<protein>
    <submittedName>
        <fullName evidence="2">Uncharacterized protein</fullName>
    </submittedName>
</protein>
<reference evidence="2 3" key="1">
    <citation type="submission" date="2018-11" db="EMBL/GenBank/DDBJ databases">
        <title>Genome sequence of Saitozyma podzolica DSM 27192.</title>
        <authorList>
            <person name="Aliyu H."/>
            <person name="Gorte O."/>
            <person name="Ochsenreither K."/>
        </authorList>
    </citation>
    <scope>NUCLEOTIDE SEQUENCE [LARGE SCALE GENOMIC DNA]</scope>
    <source>
        <strain evidence="2 3">DSM 27192</strain>
    </source>
</reference>
<proteinExistence type="predicted"/>
<dbReference type="EMBL" id="RSCD01000005">
    <property type="protein sequence ID" value="RSH92614.1"/>
    <property type="molecule type" value="Genomic_DNA"/>
</dbReference>
<evidence type="ECO:0000256" key="1">
    <source>
        <dbReference type="SAM" id="MobiDB-lite"/>
    </source>
</evidence>
<evidence type="ECO:0000313" key="2">
    <source>
        <dbReference type="EMBL" id="RSH92614.1"/>
    </source>
</evidence>
<dbReference type="OrthoDB" id="2595354at2759"/>
<dbReference type="Proteomes" id="UP000279259">
    <property type="component" value="Unassembled WGS sequence"/>
</dbReference>
<accession>A0A427YND1</accession>